<feature type="domain" description="Helix-turn-helix" evidence="2">
    <location>
        <begin position="425"/>
        <end position="471"/>
    </location>
</feature>
<protein>
    <submittedName>
        <fullName evidence="3">Excisionase family DNA binding protein</fullName>
    </submittedName>
</protein>
<dbReference type="GO" id="GO:0004803">
    <property type="term" value="F:transposase activity"/>
    <property type="evidence" value="ECO:0007669"/>
    <property type="project" value="InterPro"/>
</dbReference>
<dbReference type="Proteomes" id="UP000592780">
    <property type="component" value="Unassembled WGS sequence"/>
</dbReference>
<dbReference type="GO" id="GO:0006313">
    <property type="term" value="P:DNA transposition"/>
    <property type="evidence" value="ECO:0007669"/>
    <property type="project" value="InterPro"/>
</dbReference>
<evidence type="ECO:0000313" key="4">
    <source>
        <dbReference type="Proteomes" id="UP000592780"/>
    </source>
</evidence>
<feature type="domain" description="TniQ" evidence="1">
    <location>
        <begin position="7"/>
        <end position="157"/>
    </location>
</feature>
<keyword evidence="4" id="KW-1185">Reference proteome</keyword>
<dbReference type="Pfam" id="PF06527">
    <property type="entry name" value="TniQ"/>
    <property type="match status" value="1"/>
</dbReference>
<dbReference type="GO" id="GO:0003677">
    <property type="term" value="F:DNA binding"/>
    <property type="evidence" value="ECO:0007669"/>
    <property type="project" value="InterPro"/>
</dbReference>
<dbReference type="SUPFAM" id="SSF46689">
    <property type="entry name" value="Homeodomain-like"/>
    <property type="match status" value="1"/>
</dbReference>
<sequence>MALYLDSPHTGEVLVSVLGRFMDDFHVQSRNEFIQWLFGYLPTFSTHYMSNLAAIACETAQSWGWTYEKIAQELTIFPYLKAYLSQADADNLLAACRTIVSKSAIGRELNGLVRAPTRVLVCPECFREDRVERRPQYWRRAHQLPAVIFCWKHKIKLRMITVGRSGRIWHTPGSLQGLDEDIPVELSAEQRQRCIAVAELSNELLSGSKKLIRDRLLEYWIRVLQGKGSARGACLFSEKHAHAIRAFFGDSYLQFVGFPAEPKFAHSRLIKYATRPGTSALEFLLWNVFISDLGSQLNWVTWPLCPGAVRTSKAGGPDASEFERLAKPSQCICGRCVTFAENQAARWPTAYDQPSVRGVTRPLHEREQRSRQYTGSIKEKAITRYREPGATVGGVARELGIGYDAFRRWVLGPRRERKHSCCRGMLTSGEAARILEVSIKKFNRLAESGALGAFRRTRGGHRRFSRESILAHSNRTAVTEKLAR</sequence>
<proteinExistence type="predicted"/>
<organism evidence="3 4">
    <name type="scientific">Paraburkholderia atlantica</name>
    <dbReference type="NCBI Taxonomy" id="2654982"/>
    <lineage>
        <taxon>Bacteria</taxon>
        <taxon>Pseudomonadati</taxon>
        <taxon>Pseudomonadota</taxon>
        <taxon>Betaproteobacteria</taxon>
        <taxon>Burkholderiales</taxon>
        <taxon>Burkholderiaceae</taxon>
        <taxon>Paraburkholderia</taxon>
    </lineage>
</organism>
<dbReference type="Pfam" id="PF01527">
    <property type="entry name" value="HTH_Tnp_1"/>
    <property type="match status" value="1"/>
</dbReference>
<comment type="caution">
    <text evidence="3">The sequence shown here is derived from an EMBL/GenBank/DDBJ whole genome shotgun (WGS) entry which is preliminary data.</text>
</comment>
<dbReference type="InterPro" id="IPR002514">
    <property type="entry name" value="Transposase_8"/>
</dbReference>
<dbReference type="InterPro" id="IPR009057">
    <property type="entry name" value="Homeodomain-like_sf"/>
</dbReference>
<evidence type="ECO:0000313" key="3">
    <source>
        <dbReference type="EMBL" id="MBB5422540.1"/>
    </source>
</evidence>
<accession>A0A7W8Q2I6</accession>
<dbReference type="RefSeq" id="WP_184128520.1">
    <property type="nucleotide sequence ID" value="NZ_JACHDD010000001.1"/>
</dbReference>
<evidence type="ECO:0000259" key="1">
    <source>
        <dbReference type="Pfam" id="PF06527"/>
    </source>
</evidence>
<name>A0A7W8Q2I6_PARAM</name>
<reference evidence="3 4" key="1">
    <citation type="submission" date="2020-08" db="EMBL/GenBank/DDBJ databases">
        <title>Genomic Encyclopedia of Type Strains, Phase IV (KMG-V): Genome sequencing to study the core and pangenomes of soil and plant-associated prokaryotes.</title>
        <authorList>
            <person name="Whitman W."/>
        </authorList>
    </citation>
    <scope>NUCLEOTIDE SEQUENCE [LARGE SCALE GENOMIC DNA]</scope>
    <source>
        <strain evidence="3 4">JPY158</strain>
    </source>
</reference>
<dbReference type="AlphaFoldDB" id="A0A7W8Q2I6"/>
<dbReference type="Pfam" id="PF12728">
    <property type="entry name" value="HTH_17"/>
    <property type="match status" value="1"/>
</dbReference>
<dbReference type="EMBL" id="JACHDD010000001">
    <property type="protein sequence ID" value="MBB5422540.1"/>
    <property type="molecule type" value="Genomic_DNA"/>
</dbReference>
<dbReference type="InterPro" id="IPR041657">
    <property type="entry name" value="HTH_17"/>
</dbReference>
<gene>
    <name evidence="3" type="ORF">HDG40_000681</name>
</gene>
<dbReference type="InterPro" id="IPR009492">
    <property type="entry name" value="TniQ"/>
</dbReference>
<evidence type="ECO:0000259" key="2">
    <source>
        <dbReference type="Pfam" id="PF12728"/>
    </source>
</evidence>